<accession>A0A6A5YZN0</accession>
<evidence type="ECO:0000256" key="1">
    <source>
        <dbReference type="SAM" id="Phobius"/>
    </source>
</evidence>
<feature type="transmembrane region" description="Helical" evidence="1">
    <location>
        <begin position="83"/>
        <end position="107"/>
    </location>
</feature>
<reference evidence="2" key="1">
    <citation type="journal article" date="2020" name="Stud. Mycol.">
        <title>101 Dothideomycetes genomes: a test case for predicting lifestyles and emergence of pathogens.</title>
        <authorList>
            <person name="Haridas S."/>
            <person name="Albert R."/>
            <person name="Binder M."/>
            <person name="Bloem J."/>
            <person name="Labutti K."/>
            <person name="Salamov A."/>
            <person name="Andreopoulos B."/>
            <person name="Baker S."/>
            <person name="Barry K."/>
            <person name="Bills G."/>
            <person name="Bluhm B."/>
            <person name="Cannon C."/>
            <person name="Castanera R."/>
            <person name="Culley D."/>
            <person name="Daum C."/>
            <person name="Ezra D."/>
            <person name="Gonzalez J."/>
            <person name="Henrissat B."/>
            <person name="Kuo A."/>
            <person name="Liang C."/>
            <person name="Lipzen A."/>
            <person name="Lutzoni F."/>
            <person name="Magnuson J."/>
            <person name="Mondo S."/>
            <person name="Nolan M."/>
            <person name="Ohm R."/>
            <person name="Pangilinan J."/>
            <person name="Park H.-J."/>
            <person name="Ramirez L."/>
            <person name="Alfaro M."/>
            <person name="Sun H."/>
            <person name="Tritt A."/>
            <person name="Yoshinaga Y."/>
            <person name="Zwiers L.-H."/>
            <person name="Turgeon B."/>
            <person name="Goodwin S."/>
            <person name="Spatafora J."/>
            <person name="Crous P."/>
            <person name="Grigoriev I."/>
        </authorList>
    </citation>
    <scope>NUCLEOTIDE SEQUENCE</scope>
    <source>
        <strain evidence="2">CBS 627.86</strain>
    </source>
</reference>
<evidence type="ECO:0000313" key="3">
    <source>
        <dbReference type="Proteomes" id="UP000799770"/>
    </source>
</evidence>
<dbReference type="EMBL" id="ML977331">
    <property type="protein sequence ID" value="KAF2112336.1"/>
    <property type="molecule type" value="Genomic_DNA"/>
</dbReference>
<gene>
    <name evidence="2" type="ORF">BDV96DRAFT_689617</name>
</gene>
<dbReference type="OrthoDB" id="10631650at2759"/>
<sequence length="128" mass="13862">MTTRGCPLPSTWGNQTSTLQSTATSFISIVPTLPTTFMVPGTLSGRAFNNCTTQLPTASAGAIATYLPSETDTVKIPLVDDRALTIIFGVLGTVIGVFALILAYLTLRFMYKSRKERRIQAQANIEME</sequence>
<keyword evidence="1" id="KW-1133">Transmembrane helix</keyword>
<organism evidence="2 3">
    <name type="scientific">Lophiotrema nucula</name>
    <dbReference type="NCBI Taxonomy" id="690887"/>
    <lineage>
        <taxon>Eukaryota</taxon>
        <taxon>Fungi</taxon>
        <taxon>Dikarya</taxon>
        <taxon>Ascomycota</taxon>
        <taxon>Pezizomycotina</taxon>
        <taxon>Dothideomycetes</taxon>
        <taxon>Pleosporomycetidae</taxon>
        <taxon>Pleosporales</taxon>
        <taxon>Lophiotremataceae</taxon>
        <taxon>Lophiotrema</taxon>
    </lineage>
</organism>
<keyword evidence="1" id="KW-0472">Membrane</keyword>
<keyword evidence="3" id="KW-1185">Reference proteome</keyword>
<name>A0A6A5YZN0_9PLEO</name>
<evidence type="ECO:0000313" key="2">
    <source>
        <dbReference type="EMBL" id="KAF2112336.1"/>
    </source>
</evidence>
<keyword evidence="1" id="KW-0812">Transmembrane</keyword>
<protein>
    <submittedName>
        <fullName evidence="2">Uncharacterized protein</fullName>
    </submittedName>
</protein>
<dbReference type="AlphaFoldDB" id="A0A6A5YZN0"/>
<dbReference type="Proteomes" id="UP000799770">
    <property type="component" value="Unassembled WGS sequence"/>
</dbReference>
<proteinExistence type="predicted"/>